<protein>
    <submittedName>
        <fullName evidence="1">Uncharacterized protein</fullName>
    </submittedName>
</protein>
<comment type="caution">
    <text evidence="1">The sequence shown here is derived from an EMBL/GenBank/DDBJ whole genome shotgun (WGS) entry which is preliminary data.</text>
</comment>
<reference evidence="1" key="1">
    <citation type="journal article" date="2023" name="G3 (Bethesda)">
        <title>A reference genome for the long-term kleptoplast-retaining sea slug Elysia crispata morphotype clarki.</title>
        <authorList>
            <person name="Eastman K.E."/>
            <person name="Pendleton A.L."/>
            <person name="Shaikh M.A."/>
            <person name="Suttiyut T."/>
            <person name="Ogas R."/>
            <person name="Tomko P."/>
            <person name="Gavelis G."/>
            <person name="Widhalm J.R."/>
            <person name="Wisecaver J.H."/>
        </authorList>
    </citation>
    <scope>NUCLEOTIDE SEQUENCE</scope>
    <source>
        <strain evidence="1">ECLA1</strain>
    </source>
</reference>
<dbReference type="AlphaFoldDB" id="A0AAE1AI13"/>
<evidence type="ECO:0000313" key="1">
    <source>
        <dbReference type="EMBL" id="KAK3787496.1"/>
    </source>
</evidence>
<accession>A0AAE1AI13</accession>
<sequence>MGETYEVKTGFPRPGITLASKCMTQQLSKPCFRMALMPARSREEPKPNQRFPDALLESAALPHKAVGTYFVGRTMRKVLLHMPC</sequence>
<dbReference type="EMBL" id="JAWDGP010001864">
    <property type="protein sequence ID" value="KAK3787496.1"/>
    <property type="molecule type" value="Genomic_DNA"/>
</dbReference>
<organism evidence="1 2">
    <name type="scientific">Elysia crispata</name>
    <name type="common">lettuce slug</name>
    <dbReference type="NCBI Taxonomy" id="231223"/>
    <lineage>
        <taxon>Eukaryota</taxon>
        <taxon>Metazoa</taxon>
        <taxon>Spiralia</taxon>
        <taxon>Lophotrochozoa</taxon>
        <taxon>Mollusca</taxon>
        <taxon>Gastropoda</taxon>
        <taxon>Heterobranchia</taxon>
        <taxon>Euthyneura</taxon>
        <taxon>Panpulmonata</taxon>
        <taxon>Sacoglossa</taxon>
        <taxon>Placobranchoidea</taxon>
        <taxon>Plakobranchidae</taxon>
        <taxon>Elysia</taxon>
    </lineage>
</organism>
<name>A0AAE1AI13_9GAST</name>
<proteinExistence type="predicted"/>
<evidence type="ECO:0000313" key="2">
    <source>
        <dbReference type="Proteomes" id="UP001283361"/>
    </source>
</evidence>
<gene>
    <name evidence="1" type="ORF">RRG08_025758</name>
</gene>
<keyword evidence="2" id="KW-1185">Reference proteome</keyword>
<dbReference type="Proteomes" id="UP001283361">
    <property type="component" value="Unassembled WGS sequence"/>
</dbReference>